<organism evidence="1 2">
    <name type="scientific">Aegilops tauschii subsp. strangulata</name>
    <name type="common">Goatgrass</name>
    <dbReference type="NCBI Taxonomy" id="200361"/>
    <lineage>
        <taxon>Eukaryota</taxon>
        <taxon>Viridiplantae</taxon>
        <taxon>Streptophyta</taxon>
        <taxon>Embryophyta</taxon>
        <taxon>Tracheophyta</taxon>
        <taxon>Spermatophyta</taxon>
        <taxon>Magnoliopsida</taxon>
        <taxon>Liliopsida</taxon>
        <taxon>Poales</taxon>
        <taxon>Poaceae</taxon>
        <taxon>BOP clade</taxon>
        <taxon>Pooideae</taxon>
        <taxon>Triticodae</taxon>
        <taxon>Triticeae</taxon>
        <taxon>Triticinae</taxon>
        <taxon>Aegilops</taxon>
    </lineage>
</organism>
<evidence type="ECO:0000313" key="1">
    <source>
        <dbReference type="EnsemblPlants" id="AET4Gv20304500.12"/>
    </source>
</evidence>
<reference evidence="2" key="2">
    <citation type="journal article" date="2017" name="Nat. Plants">
        <title>The Aegilops tauschii genome reveals multiple impacts of transposons.</title>
        <authorList>
            <person name="Zhao G."/>
            <person name="Zou C."/>
            <person name="Li K."/>
            <person name="Wang K."/>
            <person name="Li T."/>
            <person name="Gao L."/>
            <person name="Zhang X."/>
            <person name="Wang H."/>
            <person name="Yang Z."/>
            <person name="Liu X."/>
            <person name="Jiang W."/>
            <person name="Mao L."/>
            <person name="Kong X."/>
            <person name="Jiao Y."/>
            <person name="Jia J."/>
        </authorList>
    </citation>
    <scope>NUCLEOTIDE SEQUENCE [LARGE SCALE GENOMIC DNA]</scope>
    <source>
        <strain evidence="2">cv. AL8/78</strain>
    </source>
</reference>
<protein>
    <submittedName>
        <fullName evidence="1">Uncharacterized protein</fullName>
    </submittedName>
</protein>
<reference evidence="1" key="5">
    <citation type="journal article" date="2021" name="G3 (Bethesda)">
        <title>Aegilops tauschii genome assembly Aet v5.0 features greater sequence contiguity and improved annotation.</title>
        <authorList>
            <person name="Wang L."/>
            <person name="Zhu T."/>
            <person name="Rodriguez J.C."/>
            <person name="Deal K.R."/>
            <person name="Dubcovsky J."/>
            <person name="McGuire P.E."/>
            <person name="Lux T."/>
            <person name="Spannagl M."/>
            <person name="Mayer K.F.X."/>
            <person name="Baldrich P."/>
            <person name="Meyers B.C."/>
            <person name="Huo N."/>
            <person name="Gu Y.Q."/>
            <person name="Zhou H."/>
            <person name="Devos K.M."/>
            <person name="Bennetzen J.L."/>
            <person name="Unver T."/>
            <person name="Budak H."/>
            <person name="Gulick P.J."/>
            <person name="Galiba G."/>
            <person name="Kalapos B."/>
            <person name="Nelson D.R."/>
            <person name="Li P."/>
            <person name="You F.M."/>
            <person name="Luo M.C."/>
            <person name="Dvorak J."/>
        </authorList>
    </citation>
    <scope>NUCLEOTIDE SEQUENCE [LARGE SCALE GENOMIC DNA]</scope>
    <source>
        <strain evidence="1">cv. AL8/78</strain>
    </source>
</reference>
<accession>A0A453HUU6</accession>
<reference evidence="1" key="4">
    <citation type="submission" date="2019-03" db="UniProtKB">
        <authorList>
            <consortium name="EnsemblPlants"/>
        </authorList>
    </citation>
    <scope>IDENTIFICATION</scope>
</reference>
<sequence>GGLEDCIDPVRTSSDKPMQNCHSNKFRAETFPRLGWRSGSRSCQEAIYLHW</sequence>
<keyword evidence="2" id="KW-1185">Reference proteome</keyword>
<reference evidence="1" key="3">
    <citation type="journal article" date="2017" name="Nature">
        <title>Genome sequence of the progenitor of the wheat D genome Aegilops tauschii.</title>
        <authorList>
            <person name="Luo M.C."/>
            <person name="Gu Y.Q."/>
            <person name="Puiu D."/>
            <person name="Wang H."/>
            <person name="Twardziok S.O."/>
            <person name="Deal K.R."/>
            <person name="Huo N."/>
            <person name="Zhu T."/>
            <person name="Wang L."/>
            <person name="Wang Y."/>
            <person name="McGuire P.E."/>
            <person name="Liu S."/>
            <person name="Long H."/>
            <person name="Ramasamy R.K."/>
            <person name="Rodriguez J.C."/>
            <person name="Van S.L."/>
            <person name="Yuan L."/>
            <person name="Wang Z."/>
            <person name="Xia Z."/>
            <person name="Xiao L."/>
            <person name="Anderson O.D."/>
            <person name="Ouyang S."/>
            <person name="Liang Y."/>
            <person name="Zimin A.V."/>
            <person name="Pertea G."/>
            <person name="Qi P."/>
            <person name="Bennetzen J.L."/>
            <person name="Dai X."/>
            <person name="Dawson M.W."/>
            <person name="Muller H.G."/>
            <person name="Kugler K."/>
            <person name="Rivarola-Duarte L."/>
            <person name="Spannagl M."/>
            <person name="Mayer K.F.X."/>
            <person name="Lu F.H."/>
            <person name="Bevan M.W."/>
            <person name="Leroy P."/>
            <person name="Li P."/>
            <person name="You F.M."/>
            <person name="Sun Q."/>
            <person name="Liu Z."/>
            <person name="Lyons E."/>
            <person name="Wicker T."/>
            <person name="Salzberg S.L."/>
            <person name="Devos K.M."/>
            <person name="Dvorak J."/>
        </authorList>
    </citation>
    <scope>NUCLEOTIDE SEQUENCE [LARGE SCALE GENOMIC DNA]</scope>
    <source>
        <strain evidence="1">cv. AL8/78</strain>
    </source>
</reference>
<dbReference type="AlphaFoldDB" id="A0A453HUU6"/>
<reference evidence="2" key="1">
    <citation type="journal article" date="2014" name="Science">
        <title>Ancient hybridizations among the ancestral genomes of bread wheat.</title>
        <authorList>
            <consortium name="International Wheat Genome Sequencing Consortium,"/>
            <person name="Marcussen T."/>
            <person name="Sandve S.R."/>
            <person name="Heier L."/>
            <person name="Spannagl M."/>
            <person name="Pfeifer M."/>
            <person name="Jakobsen K.S."/>
            <person name="Wulff B.B."/>
            <person name="Steuernagel B."/>
            <person name="Mayer K.F."/>
            <person name="Olsen O.A."/>
        </authorList>
    </citation>
    <scope>NUCLEOTIDE SEQUENCE [LARGE SCALE GENOMIC DNA]</scope>
    <source>
        <strain evidence="2">cv. AL8/78</strain>
    </source>
</reference>
<evidence type="ECO:0000313" key="2">
    <source>
        <dbReference type="Proteomes" id="UP000015105"/>
    </source>
</evidence>
<proteinExistence type="predicted"/>
<dbReference type="Gramene" id="AET4Gv20304500.12">
    <property type="protein sequence ID" value="AET4Gv20304500.12"/>
    <property type="gene ID" value="AET4Gv20304500"/>
</dbReference>
<name>A0A453HUU6_AEGTS</name>
<dbReference type="Proteomes" id="UP000015105">
    <property type="component" value="Chromosome 4D"/>
</dbReference>
<dbReference type="EnsemblPlants" id="AET4Gv20304500.12">
    <property type="protein sequence ID" value="AET4Gv20304500.12"/>
    <property type="gene ID" value="AET4Gv20304500"/>
</dbReference>